<keyword evidence="1" id="KW-0732">Signal</keyword>
<dbReference type="EMBL" id="KK914551">
    <property type="protein sequence ID" value="KDP33239.1"/>
    <property type="molecule type" value="Genomic_DNA"/>
</dbReference>
<evidence type="ECO:0000256" key="1">
    <source>
        <dbReference type="SAM" id="SignalP"/>
    </source>
</evidence>
<dbReference type="Proteomes" id="UP000027138">
    <property type="component" value="Unassembled WGS sequence"/>
</dbReference>
<evidence type="ECO:0008006" key="4">
    <source>
        <dbReference type="Google" id="ProtNLM"/>
    </source>
</evidence>
<keyword evidence="3" id="KW-1185">Reference proteome</keyword>
<evidence type="ECO:0000313" key="3">
    <source>
        <dbReference type="Proteomes" id="UP000027138"/>
    </source>
</evidence>
<sequence>MCIELILVCMISCLARTCCLARSEACQALEVWGSQHGRASVAWSGEVPEHGRAHWHGQGRALLWKSRSCVALACFSCTGQVSISSAGTGVLLGTAWGVHLSGSLRHLRHGRAP</sequence>
<name>A0A067KN78_JATCU</name>
<gene>
    <name evidence="2" type="ORF">JCGZ_13511</name>
</gene>
<proteinExistence type="predicted"/>
<dbReference type="AlphaFoldDB" id="A0A067KN78"/>
<organism evidence="2 3">
    <name type="scientific">Jatropha curcas</name>
    <name type="common">Barbados nut</name>
    <dbReference type="NCBI Taxonomy" id="180498"/>
    <lineage>
        <taxon>Eukaryota</taxon>
        <taxon>Viridiplantae</taxon>
        <taxon>Streptophyta</taxon>
        <taxon>Embryophyta</taxon>
        <taxon>Tracheophyta</taxon>
        <taxon>Spermatophyta</taxon>
        <taxon>Magnoliopsida</taxon>
        <taxon>eudicotyledons</taxon>
        <taxon>Gunneridae</taxon>
        <taxon>Pentapetalae</taxon>
        <taxon>rosids</taxon>
        <taxon>fabids</taxon>
        <taxon>Malpighiales</taxon>
        <taxon>Euphorbiaceae</taxon>
        <taxon>Crotonoideae</taxon>
        <taxon>Jatropheae</taxon>
        <taxon>Jatropha</taxon>
    </lineage>
</organism>
<feature type="chain" id="PRO_5001643868" description="Secreted protein" evidence="1">
    <location>
        <begin position="22"/>
        <end position="113"/>
    </location>
</feature>
<protein>
    <recommendedName>
        <fullName evidence="4">Secreted protein</fullName>
    </recommendedName>
</protein>
<accession>A0A067KN78</accession>
<reference evidence="2 3" key="1">
    <citation type="journal article" date="2014" name="PLoS ONE">
        <title>Global Analysis of Gene Expression Profiles in Physic Nut (Jatropha curcas L.) Seedlings Exposed to Salt Stress.</title>
        <authorList>
            <person name="Zhang L."/>
            <person name="Zhang C."/>
            <person name="Wu P."/>
            <person name="Chen Y."/>
            <person name="Li M."/>
            <person name="Jiang H."/>
            <person name="Wu G."/>
        </authorList>
    </citation>
    <scope>NUCLEOTIDE SEQUENCE [LARGE SCALE GENOMIC DNA]</scope>
    <source>
        <strain evidence="3">cv. GZQX0401</strain>
        <tissue evidence="2">Young leaves</tissue>
    </source>
</reference>
<evidence type="ECO:0000313" key="2">
    <source>
        <dbReference type="EMBL" id="KDP33239.1"/>
    </source>
</evidence>
<feature type="signal peptide" evidence="1">
    <location>
        <begin position="1"/>
        <end position="21"/>
    </location>
</feature>